<name>A0A8E2AJK3_9APHY</name>
<proteinExistence type="predicted"/>
<gene>
    <name evidence="1" type="ORF">OBBRIDRAFT_289036</name>
</gene>
<accession>A0A8E2AJK3</accession>
<dbReference type="Proteomes" id="UP000250043">
    <property type="component" value="Unassembled WGS sequence"/>
</dbReference>
<reference evidence="1 2" key="1">
    <citation type="submission" date="2016-07" db="EMBL/GenBank/DDBJ databases">
        <title>Draft genome of the white-rot fungus Obba rivulosa 3A-2.</title>
        <authorList>
            <consortium name="DOE Joint Genome Institute"/>
            <person name="Miettinen O."/>
            <person name="Riley R."/>
            <person name="Acob R."/>
            <person name="Barry K."/>
            <person name="Cullen D."/>
            <person name="De Vries R."/>
            <person name="Hainaut M."/>
            <person name="Hatakka A."/>
            <person name="Henrissat B."/>
            <person name="Hilden K."/>
            <person name="Kuo R."/>
            <person name="Labutti K."/>
            <person name="Lipzen A."/>
            <person name="Makela M.R."/>
            <person name="Sandor L."/>
            <person name="Spatafora J.W."/>
            <person name="Grigoriev I.V."/>
            <person name="Hibbett D.S."/>
        </authorList>
    </citation>
    <scope>NUCLEOTIDE SEQUENCE [LARGE SCALE GENOMIC DNA]</scope>
    <source>
        <strain evidence="1 2">3A-2</strain>
    </source>
</reference>
<evidence type="ECO:0000313" key="1">
    <source>
        <dbReference type="EMBL" id="OCH85701.1"/>
    </source>
</evidence>
<keyword evidence="2" id="KW-1185">Reference proteome</keyword>
<sequence>MRQIVTSVGGTDETVFCLDAFVVLNRRETNAADNAQTPAANTHATLTKHAPWPDLDMFRRRQSAVWRGQYSSRTLHRATTQRKAYGARTYYDALATEPRSTIVPSIAAITPAICCPQWVARAWPRCLRLRELRLQRVRPPCGPHRWQQSGCSN</sequence>
<evidence type="ECO:0000313" key="2">
    <source>
        <dbReference type="Proteomes" id="UP000250043"/>
    </source>
</evidence>
<dbReference type="AlphaFoldDB" id="A0A8E2AJK3"/>
<organism evidence="1 2">
    <name type="scientific">Obba rivulosa</name>
    <dbReference type="NCBI Taxonomy" id="1052685"/>
    <lineage>
        <taxon>Eukaryota</taxon>
        <taxon>Fungi</taxon>
        <taxon>Dikarya</taxon>
        <taxon>Basidiomycota</taxon>
        <taxon>Agaricomycotina</taxon>
        <taxon>Agaricomycetes</taxon>
        <taxon>Polyporales</taxon>
        <taxon>Gelatoporiaceae</taxon>
        <taxon>Obba</taxon>
    </lineage>
</organism>
<protein>
    <submittedName>
        <fullName evidence="1">Uncharacterized protein</fullName>
    </submittedName>
</protein>
<dbReference type="EMBL" id="KV722568">
    <property type="protein sequence ID" value="OCH85701.1"/>
    <property type="molecule type" value="Genomic_DNA"/>
</dbReference>